<feature type="transmembrane region" description="Helical" evidence="1">
    <location>
        <begin position="103"/>
        <end position="121"/>
    </location>
</feature>
<sequence length="169" mass="18507">MAMTKDLLNLRLLGPKRPKSLAVWQDRALSSIHSAAASTWSSATSVTRTPSRKTTSSVHRPLVASALPHIPWFLLFLVNLLLIPPLISSLLPFAAVRAPIPLIPRYPRAFIIASCFIYLVADLASSPKSSRLTAFYIPSLGGWLVVGVRLLWEGVTSPASWSILPTWEP</sequence>
<organism evidence="2 3">
    <name type="scientific">Favolaschia claudopus</name>
    <dbReference type="NCBI Taxonomy" id="2862362"/>
    <lineage>
        <taxon>Eukaryota</taxon>
        <taxon>Fungi</taxon>
        <taxon>Dikarya</taxon>
        <taxon>Basidiomycota</taxon>
        <taxon>Agaricomycotina</taxon>
        <taxon>Agaricomycetes</taxon>
        <taxon>Agaricomycetidae</taxon>
        <taxon>Agaricales</taxon>
        <taxon>Marasmiineae</taxon>
        <taxon>Mycenaceae</taxon>
        <taxon>Favolaschia</taxon>
    </lineage>
</organism>
<comment type="caution">
    <text evidence="2">The sequence shown here is derived from an EMBL/GenBank/DDBJ whole genome shotgun (WGS) entry which is preliminary data.</text>
</comment>
<feature type="transmembrane region" description="Helical" evidence="1">
    <location>
        <begin position="133"/>
        <end position="152"/>
    </location>
</feature>
<evidence type="ECO:0000313" key="2">
    <source>
        <dbReference type="EMBL" id="KAK7029718.1"/>
    </source>
</evidence>
<keyword evidence="1" id="KW-1133">Transmembrane helix</keyword>
<reference evidence="2 3" key="1">
    <citation type="journal article" date="2024" name="J Genomics">
        <title>Draft genome sequencing and assembly of Favolaschia claudopus CIRM-BRFM 2984 isolated from oak limbs.</title>
        <authorList>
            <person name="Navarro D."/>
            <person name="Drula E."/>
            <person name="Chaduli D."/>
            <person name="Cazenave R."/>
            <person name="Ahrendt S."/>
            <person name="Wang J."/>
            <person name="Lipzen A."/>
            <person name="Daum C."/>
            <person name="Barry K."/>
            <person name="Grigoriev I.V."/>
            <person name="Favel A."/>
            <person name="Rosso M.N."/>
            <person name="Martin F."/>
        </authorList>
    </citation>
    <scope>NUCLEOTIDE SEQUENCE [LARGE SCALE GENOMIC DNA]</scope>
    <source>
        <strain evidence="2 3">CIRM-BRFM 2984</strain>
    </source>
</reference>
<keyword evidence="1" id="KW-0812">Transmembrane</keyword>
<dbReference type="Proteomes" id="UP001362999">
    <property type="component" value="Unassembled WGS sequence"/>
</dbReference>
<evidence type="ECO:0000313" key="3">
    <source>
        <dbReference type="Proteomes" id="UP001362999"/>
    </source>
</evidence>
<keyword evidence="3" id="KW-1185">Reference proteome</keyword>
<evidence type="ECO:0000256" key="1">
    <source>
        <dbReference type="SAM" id="Phobius"/>
    </source>
</evidence>
<keyword evidence="1" id="KW-0472">Membrane</keyword>
<gene>
    <name evidence="2" type="ORF">R3P38DRAFT_875248</name>
</gene>
<name>A0AAW0BSH2_9AGAR</name>
<dbReference type="EMBL" id="JAWWNJ010000026">
    <property type="protein sequence ID" value="KAK7029718.1"/>
    <property type="molecule type" value="Genomic_DNA"/>
</dbReference>
<protein>
    <submittedName>
        <fullName evidence="2">Uncharacterized protein</fullName>
    </submittedName>
</protein>
<feature type="transmembrane region" description="Helical" evidence="1">
    <location>
        <begin position="62"/>
        <end position="83"/>
    </location>
</feature>
<accession>A0AAW0BSH2</accession>
<proteinExistence type="predicted"/>
<dbReference type="AlphaFoldDB" id="A0AAW0BSH2"/>